<evidence type="ECO:0000313" key="3">
    <source>
        <dbReference type="Proteomes" id="UP000192343"/>
    </source>
</evidence>
<dbReference type="InterPro" id="IPR016152">
    <property type="entry name" value="PTrfase/Anion_transptr"/>
</dbReference>
<organism evidence="2 3">
    <name type="scientific">Marispirochaeta aestuarii</name>
    <dbReference type="NCBI Taxonomy" id="1963862"/>
    <lineage>
        <taxon>Bacteria</taxon>
        <taxon>Pseudomonadati</taxon>
        <taxon>Spirochaetota</taxon>
        <taxon>Spirochaetia</taxon>
        <taxon>Spirochaetales</taxon>
        <taxon>Spirochaetaceae</taxon>
        <taxon>Marispirochaeta</taxon>
    </lineage>
</organism>
<dbReference type="InterPro" id="IPR051541">
    <property type="entry name" value="PTS_SugarTrans_NitroReg"/>
</dbReference>
<dbReference type="SUPFAM" id="SSF55804">
    <property type="entry name" value="Phoshotransferase/anion transport protein"/>
    <property type="match status" value="1"/>
</dbReference>
<dbReference type="EMBL" id="MWQY01000016">
    <property type="protein sequence ID" value="ORC34048.1"/>
    <property type="molecule type" value="Genomic_DNA"/>
</dbReference>
<dbReference type="RefSeq" id="WP_083051816.1">
    <property type="nucleotide sequence ID" value="NZ_CAXXQO010000003.1"/>
</dbReference>
<dbReference type="Proteomes" id="UP000192343">
    <property type="component" value="Unassembled WGS sequence"/>
</dbReference>
<dbReference type="STRING" id="1963862.B4O97_14275"/>
<protein>
    <recommendedName>
        <fullName evidence="1">PTS EIIA type-2 domain-containing protein</fullName>
    </recommendedName>
</protein>
<sequence>MAIADMLYPDNVKAPLEKTEKNDIILELLTLLYDSGRISDLDKAFRAIRQREDQGSTGLGEGIAVPHAKTDLVSSLTLALGVAPQGVDFDSLDGKPTRVFFLLLAPPDQSGPHVEALSEVAKISRSASFMRLLSSARSSEEVLDLFRD</sequence>
<evidence type="ECO:0000313" key="2">
    <source>
        <dbReference type="EMBL" id="ORC34048.1"/>
    </source>
</evidence>
<dbReference type="Pfam" id="PF00359">
    <property type="entry name" value="PTS_EIIA_2"/>
    <property type="match status" value="1"/>
</dbReference>
<name>A0A1Y1RVL7_9SPIO</name>
<dbReference type="CDD" id="cd00211">
    <property type="entry name" value="PTS_IIA_fru"/>
    <property type="match status" value="1"/>
</dbReference>
<dbReference type="OrthoDB" id="95460at2"/>
<dbReference type="Gene3D" id="3.40.930.10">
    <property type="entry name" value="Mannitol-specific EII, Chain A"/>
    <property type="match status" value="1"/>
</dbReference>
<dbReference type="InterPro" id="IPR002178">
    <property type="entry name" value="PTS_EIIA_type-2_dom"/>
</dbReference>
<gene>
    <name evidence="2" type="ORF">B4O97_14275</name>
</gene>
<dbReference type="PROSITE" id="PS00372">
    <property type="entry name" value="PTS_EIIA_TYPE_2_HIS"/>
    <property type="match status" value="1"/>
</dbReference>
<dbReference type="AlphaFoldDB" id="A0A1Y1RVL7"/>
<dbReference type="PROSITE" id="PS51094">
    <property type="entry name" value="PTS_EIIA_TYPE_2"/>
    <property type="match status" value="1"/>
</dbReference>
<evidence type="ECO:0000259" key="1">
    <source>
        <dbReference type="PROSITE" id="PS51094"/>
    </source>
</evidence>
<accession>A0A1Y1RVL7</accession>
<dbReference type="PANTHER" id="PTHR47738">
    <property type="entry name" value="PTS SYSTEM FRUCTOSE-LIKE EIIA COMPONENT-RELATED"/>
    <property type="match status" value="1"/>
</dbReference>
<dbReference type="PANTHER" id="PTHR47738:SF2">
    <property type="entry name" value="PTS SYSTEM FRUCTOSE-LIKE EIIA COMPONENT"/>
    <property type="match status" value="1"/>
</dbReference>
<keyword evidence="3" id="KW-1185">Reference proteome</keyword>
<reference evidence="2 3" key="1">
    <citation type="submission" date="2017-03" db="EMBL/GenBank/DDBJ databases">
        <title>Draft Genome sequence of Marispirochaeta sp. strain JC444.</title>
        <authorList>
            <person name="Shivani Y."/>
            <person name="Subhash Y."/>
            <person name="Sasikala C."/>
            <person name="Ramana C."/>
        </authorList>
    </citation>
    <scope>NUCLEOTIDE SEQUENCE [LARGE SCALE GENOMIC DNA]</scope>
    <source>
        <strain evidence="2 3">JC444</strain>
    </source>
</reference>
<feature type="domain" description="PTS EIIA type-2" evidence="1">
    <location>
        <begin position="5"/>
        <end position="148"/>
    </location>
</feature>
<comment type="caution">
    <text evidence="2">The sequence shown here is derived from an EMBL/GenBank/DDBJ whole genome shotgun (WGS) entry which is preliminary data.</text>
</comment>
<proteinExistence type="predicted"/>